<protein>
    <submittedName>
        <fullName evidence="1">12172_t:CDS:1</fullName>
    </submittedName>
</protein>
<comment type="caution">
    <text evidence="1">The sequence shown here is derived from an EMBL/GenBank/DDBJ whole genome shotgun (WGS) entry which is preliminary data.</text>
</comment>
<evidence type="ECO:0000313" key="2">
    <source>
        <dbReference type="Proteomes" id="UP000789525"/>
    </source>
</evidence>
<feature type="non-terminal residue" evidence="1">
    <location>
        <position position="608"/>
    </location>
</feature>
<dbReference type="Proteomes" id="UP000789525">
    <property type="component" value="Unassembled WGS sequence"/>
</dbReference>
<organism evidence="1 2">
    <name type="scientific">Acaulospora colombiana</name>
    <dbReference type="NCBI Taxonomy" id="27376"/>
    <lineage>
        <taxon>Eukaryota</taxon>
        <taxon>Fungi</taxon>
        <taxon>Fungi incertae sedis</taxon>
        <taxon>Mucoromycota</taxon>
        <taxon>Glomeromycotina</taxon>
        <taxon>Glomeromycetes</taxon>
        <taxon>Diversisporales</taxon>
        <taxon>Acaulosporaceae</taxon>
        <taxon>Acaulospora</taxon>
    </lineage>
</organism>
<keyword evidence="2" id="KW-1185">Reference proteome</keyword>
<proteinExistence type="predicted"/>
<accession>A0ACA9M728</accession>
<sequence length="608" mass="69077">MNQDSALFDPNPLYSRLRSLDDSYEIPSRLDFVLGSSTECPVLSSSSLNENILSYHIGLVTSIDSLMMSSRPLLPQDGYPLEGYQAFYWTLAQSSIYPLDKRRRTIPCPPSRASSTSCPIPFSSYYYADMKNNIATLLPIELWRLILFEAVASSLLPFDDPNRTRLRVGVVDCLDLFDQSCDSHRDYRRHQSMLTNLRLVCRAWATTLDGYRNLCSFTDLGRVFLPKKSLNVLLRTERVHVRSSDDIYCRACDVCPHRQTRRFKSGFRSPAFNISAASQRVALGLNSPELSKEDRRWHKNPFLKTMLNPHVKIMILDAYDRSINDALTGATQLLGLAIRDASQFPWKIQLSGPILPHLTHLYINIITLEVLNLFPPVFRLSNLRYLSLGCALWPRGDSGEILSSLNWSLPNLNSLIILGSIHERVGEHFCNFLRNSGASASITELAIAGSVWSGIREYYMLKTGESVWEWFPNLCVYGTDLYVLMDDSLILPPVVGTTSPRLPLTLVITYPEYFEERELKKRTKLLTRRILHWRVHKVVIAATWDYLQTCWLPTGPYGGRNLSGPRSIKFILEAILEAGVLLCDKRGSIIQSAEAKPLWDALCKAERD</sequence>
<gene>
    <name evidence="1" type="ORF">ACOLOM_LOCUS5610</name>
</gene>
<dbReference type="EMBL" id="CAJVPT010010530">
    <property type="protein sequence ID" value="CAG8571152.1"/>
    <property type="molecule type" value="Genomic_DNA"/>
</dbReference>
<evidence type="ECO:0000313" key="1">
    <source>
        <dbReference type="EMBL" id="CAG8571152.1"/>
    </source>
</evidence>
<name>A0ACA9M728_9GLOM</name>
<reference evidence="1" key="1">
    <citation type="submission" date="2021-06" db="EMBL/GenBank/DDBJ databases">
        <authorList>
            <person name="Kallberg Y."/>
            <person name="Tangrot J."/>
            <person name="Rosling A."/>
        </authorList>
    </citation>
    <scope>NUCLEOTIDE SEQUENCE</scope>
    <source>
        <strain evidence="1">CL356</strain>
    </source>
</reference>